<keyword evidence="3 6" id="KW-1133">Transmembrane helix</keyword>
<evidence type="ECO:0000256" key="1">
    <source>
        <dbReference type="ARBA" id="ARBA00004141"/>
    </source>
</evidence>
<comment type="caution">
    <text evidence="7">The sequence shown here is derived from an EMBL/GenBank/DDBJ whole genome shotgun (WGS) entry which is preliminary data.</text>
</comment>
<dbReference type="PANTHER" id="PTHR43427">
    <property type="entry name" value="CHLORIDE CHANNEL PROTEIN CLC-E"/>
    <property type="match status" value="1"/>
</dbReference>
<evidence type="ECO:0000256" key="5">
    <source>
        <dbReference type="SAM" id="MobiDB-lite"/>
    </source>
</evidence>
<feature type="compositionally biased region" description="Basic and acidic residues" evidence="5">
    <location>
        <begin position="475"/>
        <end position="484"/>
    </location>
</feature>
<accession>A0ABP9B6F9</accession>
<feature type="transmembrane region" description="Helical" evidence="6">
    <location>
        <begin position="270"/>
        <end position="291"/>
    </location>
</feature>
<feature type="compositionally biased region" description="Gly residues" evidence="5">
    <location>
        <begin position="433"/>
        <end position="447"/>
    </location>
</feature>
<keyword evidence="8" id="KW-1185">Reference proteome</keyword>
<evidence type="ECO:0000256" key="4">
    <source>
        <dbReference type="ARBA" id="ARBA00023136"/>
    </source>
</evidence>
<feature type="transmembrane region" description="Helical" evidence="6">
    <location>
        <begin position="317"/>
        <end position="338"/>
    </location>
</feature>
<feature type="region of interest" description="Disordered" evidence="5">
    <location>
        <begin position="425"/>
        <end position="484"/>
    </location>
</feature>
<evidence type="ECO:0000313" key="8">
    <source>
        <dbReference type="Proteomes" id="UP001501147"/>
    </source>
</evidence>
<reference evidence="8" key="1">
    <citation type="journal article" date="2019" name="Int. J. Syst. Evol. Microbiol.">
        <title>The Global Catalogue of Microorganisms (GCM) 10K type strain sequencing project: providing services to taxonomists for standard genome sequencing and annotation.</title>
        <authorList>
            <consortium name="The Broad Institute Genomics Platform"/>
            <consortium name="The Broad Institute Genome Sequencing Center for Infectious Disease"/>
            <person name="Wu L."/>
            <person name="Ma J."/>
        </authorList>
    </citation>
    <scope>NUCLEOTIDE SEQUENCE [LARGE SCALE GENOMIC DNA]</scope>
    <source>
        <strain evidence="8">JCM 18324</strain>
    </source>
</reference>
<feature type="transmembrane region" description="Helical" evidence="6">
    <location>
        <begin position="20"/>
        <end position="43"/>
    </location>
</feature>
<dbReference type="SUPFAM" id="SSF81340">
    <property type="entry name" value="Clc chloride channel"/>
    <property type="match status" value="1"/>
</dbReference>
<organism evidence="7 8">
    <name type="scientific">Streptomyces sanyensis</name>
    <dbReference type="NCBI Taxonomy" id="568869"/>
    <lineage>
        <taxon>Bacteria</taxon>
        <taxon>Bacillati</taxon>
        <taxon>Actinomycetota</taxon>
        <taxon>Actinomycetes</taxon>
        <taxon>Kitasatosporales</taxon>
        <taxon>Streptomycetaceae</taxon>
        <taxon>Streptomyces</taxon>
    </lineage>
</organism>
<dbReference type="InterPro" id="IPR014743">
    <property type="entry name" value="Cl-channel_core"/>
</dbReference>
<keyword evidence="2 6" id="KW-0812">Transmembrane</keyword>
<dbReference type="Pfam" id="PF00654">
    <property type="entry name" value="Voltage_CLC"/>
    <property type="match status" value="1"/>
</dbReference>
<keyword evidence="4 6" id="KW-0472">Membrane</keyword>
<feature type="transmembrane region" description="Helical" evidence="6">
    <location>
        <begin position="152"/>
        <end position="180"/>
    </location>
</feature>
<dbReference type="EMBL" id="BAABJV010000017">
    <property type="protein sequence ID" value="GAA4791339.1"/>
    <property type="molecule type" value="Genomic_DNA"/>
</dbReference>
<dbReference type="InterPro" id="IPR001807">
    <property type="entry name" value="ClC"/>
</dbReference>
<feature type="transmembrane region" description="Helical" evidence="6">
    <location>
        <begin position="192"/>
        <end position="214"/>
    </location>
</feature>
<gene>
    <name evidence="7" type="ORF">GCM10023329_48950</name>
</gene>
<feature type="compositionally biased region" description="Gly residues" evidence="5">
    <location>
        <begin position="456"/>
        <end position="473"/>
    </location>
</feature>
<dbReference type="RefSeq" id="WP_345615613.1">
    <property type="nucleotide sequence ID" value="NZ_BAABJV010000017.1"/>
</dbReference>
<dbReference type="PRINTS" id="PR00762">
    <property type="entry name" value="CLCHANNEL"/>
</dbReference>
<dbReference type="Proteomes" id="UP001501147">
    <property type="component" value="Unassembled WGS sequence"/>
</dbReference>
<sequence>MAEATGLREMLHNRGYARLLVASAVIGVPIALACFFFVSAQHQLQHWVWETLPRKAGYDQAPWWWPLPALLLAGLILAPIVTRMPGRGGHVPVHGLGGPVLGPRALPGVVLAAVATLPLGVVLGPEAPLMAVGSGLALLVLRPAQREAEPQAAMVLGTAGSTAAISTILGGPVVAAVLMLEAAGLAAPRMVILLLPCLLASGVGALVFTGFGNWTGLSIGALSLPEVPPPASPDAGDFLWGVPLAVVLAFVVTSMHRVGRVTAAWTGRRTALRTVLCAAAVGVLLAAYALLTGRSPTEAALSGQAGLAELAAHPHSWSVGALLVLMLCKGLAWGVCLGSLRGGPIFPAVLIGAAGGVAVSGLPGLGTTPALAVGLVTAAAAITRLPVTSAVLAMLLLGPDAQQQMPLITVCAVVGFVTAELLERPPGEPAAGDGAGDGAPGVPGAGPTGVAAQGADGAGGAGRGPGAGGGGAPEGDPRAEGGRP</sequence>
<evidence type="ECO:0000256" key="6">
    <source>
        <dbReference type="SAM" id="Phobius"/>
    </source>
</evidence>
<protein>
    <submittedName>
        <fullName evidence="7">Chloride channel protein</fullName>
    </submittedName>
</protein>
<dbReference type="Gene3D" id="1.10.3080.10">
    <property type="entry name" value="Clc chloride channel"/>
    <property type="match status" value="1"/>
</dbReference>
<feature type="transmembrane region" description="Helical" evidence="6">
    <location>
        <begin position="63"/>
        <end position="84"/>
    </location>
</feature>
<feature type="transmembrane region" description="Helical" evidence="6">
    <location>
        <begin position="238"/>
        <end position="258"/>
    </location>
</feature>
<feature type="transmembrane region" description="Helical" evidence="6">
    <location>
        <begin position="105"/>
        <end position="124"/>
    </location>
</feature>
<dbReference type="InterPro" id="IPR050368">
    <property type="entry name" value="ClC-type_chloride_channel"/>
</dbReference>
<feature type="transmembrane region" description="Helical" evidence="6">
    <location>
        <begin position="345"/>
        <end position="365"/>
    </location>
</feature>
<name>A0ABP9B6F9_9ACTN</name>
<evidence type="ECO:0000256" key="2">
    <source>
        <dbReference type="ARBA" id="ARBA00022692"/>
    </source>
</evidence>
<evidence type="ECO:0000313" key="7">
    <source>
        <dbReference type="EMBL" id="GAA4791339.1"/>
    </source>
</evidence>
<proteinExistence type="predicted"/>
<comment type="subcellular location">
    <subcellularLocation>
        <location evidence="1">Membrane</location>
        <topology evidence="1">Multi-pass membrane protein</topology>
    </subcellularLocation>
</comment>
<dbReference type="CDD" id="cd00400">
    <property type="entry name" value="Voltage_gated_ClC"/>
    <property type="match status" value="1"/>
</dbReference>
<evidence type="ECO:0000256" key="3">
    <source>
        <dbReference type="ARBA" id="ARBA00022989"/>
    </source>
</evidence>
<feature type="transmembrane region" description="Helical" evidence="6">
    <location>
        <begin position="371"/>
        <end position="397"/>
    </location>
</feature>